<dbReference type="InterPro" id="IPR052037">
    <property type="entry name" value="LPS_export_LptA"/>
</dbReference>
<keyword evidence="6" id="KW-1185">Reference proteome</keyword>
<proteinExistence type="predicted"/>
<dbReference type="PANTHER" id="PTHR36504">
    <property type="entry name" value="LIPOPOLYSACCHARIDE EXPORT SYSTEM PROTEIN LPTA"/>
    <property type="match status" value="1"/>
</dbReference>
<dbReference type="EMBL" id="JBHUIP010000003">
    <property type="protein sequence ID" value="MFD2261784.1"/>
    <property type="molecule type" value="Genomic_DNA"/>
</dbReference>
<gene>
    <name evidence="5" type="ORF">ACFSM5_02720</name>
</gene>
<dbReference type="Pfam" id="PF03968">
    <property type="entry name" value="LptD_N"/>
    <property type="match status" value="2"/>
</dbReference>
<dbReference type="Proteomes" id="UP001597295">
    <property type="component" value="Unassembled WGS sequence"/>
</dbReference>
<evidence type="ECO:0000256" key="1">
    <source>
        <dbReference type="ARBA" id="ARBA00022729"/>
    </source>
</evidence>
<feature type="compositionally biased region" description="Low complexity" evidence="2">
    <location>
        <begin position="265"/>
        <end position="281"/>
    </location>
</feature>
<evidence type="ECO:0000313" key="6">
    <source>
        <dbReference type="Proteomes" id="UP001597295"/>
    </source>
</evidence>
<feature type="domain" description="Organic solvent tolerance-like N-terminal" evidence="4">
    <location>
        <begin position="132"/>
        <end position="237"/>
    </location>
</feature>
<evidence type="ECO:0000313" key="5">
    <source>
        <dbReference type="EMBL" id="MFD2261784.1"/>
    </source>
</evidence>
<evidence type="ECO:0000256" key="2">
    <source>
        <dbReference type="SAM" id="MobiDB-lite"/>
    </source>
</evidence>
<sequence>MRYAVIAALVLACQPVVAQQRLGNGPLAIEAASGIEWRRDERVYIASGKAKATQGNVSVAADKLIARYRDGSGGNGGPDIYRVEAEGNVQITSGTETAVATKAVYDIDRGLMALTGSGLRLTTPTQTVTARDSLEYWQDRKVAVARGQAVATEGQQRVQADTLTAHIVEGTGGQESKIAKVEGFGNVRVSTPDASATGAKGVYNLETSIATLVGGVKVTQGRNQLNGEYAEVNMKSGISRILSGGAGAQAGAPVRALLVPQSDQAPANTARPNPTAPGKRP</sequence>
<keyword evidence="1 3" id="KW-0732">Signal</keyword>
<protein>
    <submittedName>
        <fullName evidence="5">LptA/OstA family protein</fullName>
    </submittedName>
</protein>
<name>A0ABW5DLK1_9PROT</name>
<dbReference type="PANTHER" id="PTHR36504:SF1">
    <property type="entry name" value="LIPOPOLYSACCHARIDE EXPORT SYSTEM PROTEIN LPTA"/>
    <property type="match status" value="1"/>
</dbReference>
<feature type="region of interest" description="Disordered" evidence="2">
    <location>
        <begin position="259"/>
        <end position="281"/>
    </location>
</feature>
<evidence type="ECO:0000259" key="4">
    <source>
        <dbReference type="Pfam" id="PF03968"/>
    </source>
</evidence>
<evidence type="ECO:0000256" key="3">
    <source>
        <dbReference type="SAM" id="SignalP"/>
    </source>
</evidence>
<feature type="domain" description="Organic solvent tolerance-like N-terminal" evidence="4">
    <location>
        <begin position="36"/>
        <end position="130"/>
    </location>
</feature>
<dbReference type="RefSeq" id="WP_379874700.1">
    <property type="nucleotide sequence ID" value="NZ_JBHUIP010000003.1"/>
</dbReference>
<accession>A0ABW5DLK1</accession>
<dbReference type="InterPro" id="IPR005653">
    <property type="entry name" value="OstA-like_N"/>
</dbReference>
<dbReference type="Gene3D" id="2.60.450.10">
    <property type="entry name" value="Lipopolysaccharide (LPS) transport protein A like domain"/>
    <property type="match status" value="2"/>
</dbReference>
<comment type="caution">
    <text evidence="5">The sequence shown here is derived from an EMBL/GenBank/DDBJ whole genome shotgun (WGS) entry which is preliminary data.</text>
</comment>
<feature type="chain" id="PRO_5045655051" evidence="3">
    <location>
        <begin position="19"/>
        <end position="281"/>
    </location>
</feature>
<organism evidence="5 6">
    <name type="scientific">Lacibacterium aquatile</name>
    <dbReference type="NCBI Taxonomy" id="1168082"/>
    <lineage>
        <taxon>Bacteria</taxon>
        <taxon>Pseudomonadati</taxon>
        <taxon>Pseudomonadota</taxon>
        <taxon>Alphaproteobacteria</taxon>
        <taxon>Rhodospirillales</taxon>
        <taxon>Rhodospirillaceae</taxon>
    </lineage>
</organism>
<reference evidence="6" key="1">
    <citation type="journal article" date="2019" name="Int. J. Syst. Evol. Microbiol.">
        <title>The Global Catalogue of Microorganisms (GCM) 10K type strain sequencing project: providing services to taxonomists for standard genome sequencing and annotation.</title>
        <authorList>
            <consortium name="The Broad Institute Genomics Platform"/>
            <consortium name="The Broad Institute Genome Sequencing Center for Infectious Disease"/>
            <person name="Wu L."/>
            <person name="Ma J."/>
        </authorList>
    </citation>
    <scope>NUCLEOTIDE SEQUENCE [LARGE SCALE GENOMIC DNA]</scope>
    <source>
        <strain evidence="6">CGMCC 1.19062</strain>
    </source>
</reference>
<feature type="signal peptide" evidence="3">
    <location>
        <begin position="1"/>
        <end position="18"/>
    </location>
</feature>